<protein>
    <submittedName>
        <fullName evidence="3">Uncharacterized protein</fullName>
    </submittedName>
</protein>
<name>A0A1I7J8L1_9BACL</name>
<dbReference type="RefSeq" id="WP_074951997.1">
    <property type="nucleotide sequence ID" value="NZ_FPBV01000009.1"/>
</dbReference>
<dbReference type="EMBL" id="FPBV01000009">
    <property type="protein sequence ID" value="SFU81441.1"/>
    <property type="molecule type" value="Genomic_DNA"/>
</dbReference>
<organism evidence="3 4">
    <name type="scientific">Alicyclobacillus macrosporangiidus</name>
    <dbReference type="NCBI Taxonomy" id="392015"/>
    <lineage>
        <taxon>Bacteria</taxon>
        <taxon>Bacillati</taxon>
        <taxon>Bacillota</taxon>
        <taxon>Bacilli</taxon>
        <taxon>Bacillales</taxon>
        <taxon>Alicyclobacillaceae</taxon>
        <taxon>Alicyclobacillus</taxon>
    </lineage>
</organism>
<sequence>MLDQKRRIAAASALTTALLAGLVATPAYADTLGVFYYDSSGNYYSIGGGDDFSVNNPPPGWPNFSGNAKIAFAQVNGRNILQIDTQNSSANNGYLAIYAGDVSSWVSTLQGNLSFVQAQVQSQQFSVKDLDTGNTTQFVPFATVVNESGAVFTGDTFTANVGTYTDPSTGKTYPTYNHNFSISASAPPTANSISATVTGNTVTLHFNTTVPLWLQLATHHFDQITIRNSNGQVVWQPSDTSNAGVTNVQVESGSQYSNRVDDITPSVTFPNGTYTVTASVWDGVDRQSNTVTTTFTVGSSGGGGSGGGGGSAGKDSIVLTANPTSLPVGQSSTLTASTGGLSNGHAWGIEIVDQGSDSTLGGSNQAWSDMNVTSFNTTATSQSPLTDTYVAYLIDTVTWQQIASNTVTVTWSNDGGSGGGGSGGGGSGGGGSGGGGSGQCPAPYDSDAHWVSLGNGDEELVWTRHDPYPIYQDEERCTTDADGNQHCTTVRVFVGCGDNTTQKTQVYRHSVSNGQISGLSYDPGTPTNMWMPVPSQQWDPAQCPGLFCDLYQRHGWTGWEVGGPNANQISSDVWVNGQLFHTYGPPIGQQTPTVWVRVDGGFGFRYVWTGSPHAIPTSGTVTFTMTNPDGGSITWTKPLILNTETLQTQGTNLLGLDEPPPPASEVFSCWTDIPKGVYKNGQPEEAAWSLSNDPATAFAQGAHISFTVTVNTPAGDFTVSAPNVASTFGVPAWWFTRLVDDSLLQQAQAPQTYTPLGIIYGDASVGLPPGDSTRLGY</sequence>
<accession>A0A1I7J8L1</accession>
<gene>
    <name evidence="3" type="ORF">SAMN05421543_1093</name>
</gene>
<keyword evidence="4" id="KW-1185">Reference proteome</keyword>
<evidence type="ECO:0000256" key="2">
    <source>
        <dbReference type="SAM" id="SignalP"/>
    </source>
</evidence>
<feature type="signal peptide" evidence="2">
    <location>
        <begin position="1"/>
        <end position="29"/>
    </location>
</feature>
<dbReference type="STRING" id="392015.SAMN05421543_1093"/>
<feature type="chain" id="PRO_5010336984" evidence="2">
    <location>
        <begin position="30"/>
        <end position="777"/>
    </location>
</feature>
<dbReference type="Proteomes" id="UP000183508">
    <property type="component" value="Unassembled WGS sequence"/>
</dbReference>
<feature type="compositionally biased region" description="Gly residues" evidence="1">
    <location>
        <begin position="415"/>
        <end position="438"/>
    </location>
</feature>
<proteinExistence type="predicted"/>
<feature type="region of interest" description="Disordered" evidence="1">
    <location>
        <begin position="413"/>
        <end position="443"/>
    </location>
</feature>
<reference evidence="4" key="1">
    <citation type="submission" date="2016-10" db="EMBL/GenBank/DDBJ databases">
        <authorList>
            <person name="Varghese N."/>
        </authorList>
    </citation>
    <scope>NUCLEOTIDE SEQUENCE [LARGE SCALE GENOMIC DNA]</scope>
    <source>
        <strain evidence="4">DSM 17980</strain>
    </source>
</reference>
<keyword evidence="2" id="KW-0732">Signal</keyword>
<evidence type="ECO:0000313" key="3">
    <source>
        <dbReference type="EMBL" id="SFU81441.1"/>
    </source>
</evidence>
<evidence type="ECO:0000256" key="1">
    <source>
        <dbReference type="SAM" id="MobiDB-lite"/>
    </source>
</evidence>
<evidence type="ECO:0000313" key="4">
    <source>
        <dbReference type="Proteomes" id="UP000183508"/>
    </source>
</evidence>
<dbReference type="AlphaFoldDB" id="A0A1I7J8L1"/>